<evidence type="ECO:0000256" key="3">
    <source>
        <dbReference type="ARBA" id="ARBA00022729"/>
    </source>
</evidence>
<evidence type="ECO:0000259" key="6">
    <source>
        <dbReference type="PROSITE" id="PS50015"/>
    </source>
</evidence>
<feature type="domain" description="Saposin B-type" evidence="6">
    <location>
        <begin position="51"/>
        <end position="130"/>
    </location>
</feature>
<feature type="non-terminal residue" evidence="8">
    <location>
        <position position="1"/>
    </location>
</feature>
<gene>
    <name evidence="8" type="primary">Sftpb</name>
    <name evidence="8" type="ORF">SINWEB_R15607</name>
</gene>
<evidence type="ECO:0000256" key="1">
    <source>
        <dbReference type="ARBA" id="ARBA00004613"/>
    </source>
</evidence>
<keyword evidence="2" id="KW-0964">Secreted</keyword>
<sequence length="175" mass="18688">PPGWVLTVATGLGAPGRGCGMPPSAWCHDWVTALRCGALGRCPLLTQGHPNVDICAVCLQLFDFLHQASNQSTVEVVLDQVVGILCPHSPVMVTPCQALVWVLVDHLLWQIQHLKPWQVCATLKLCRGEPGAAPAEPLLEVPSTHLQDSGGAGVSPEALPMPLCWLCRTLVARAE</sequence>
<feature type="non-terminal residue" evidence="8">
    <location>
        <position position="175"/>
    </location>
</feature>
<dbReference type="PROSITE" id="PS51110">
    <property type="entry name" value="SAP_A"/>
    <property type="match status" value="1"/>
</dbReference>
<proteinExistence type="predicted"/>
<dbReference type="Proteomes" id="UP000580691">
    <property type="component" value="Unassembled WGS sequence"/>
</dbReference>
<keyword evidence="4" id="KW-1015">Disulfide bond</keyword>
<protein>
    <submittedName>
        <fullName evidence="8">PSPB protein</fullName>
    </submittedName>
</protein>
<dbReference type="PANTHER" id="PTHR11480:SF36">
    <property type="entry name" value="PROSAPOSIN"/>
    <property type="match status" value="1"/>
</dbReference>
<organism evidence="8 9">
    <name type="scientific">Sinosuthora webbiana</name>
    <dbReference type="NCBI Taxonomy" id="337173"/>
    <lineage>
        <taxon>Eukaryota</taxon>
        <taxon>Metazoa</taxon>
        <taxon>Chordata</taxon>
        <taxon>Craniata</taxon>
        <taxon>Vertebrata</taxon>
        <taxon>Euteleostomi</taxon>
        <taxon>Archelosauria</taxon>
        <taxon>Archosauria</taxon>
        <taxon>Dinosauria</taxon>
        <taxon>Saurischia</taxon>
        <taxon>Theropoda</taxon>
        <taxon>Coelurosauria</taxon>
        <taxon>Aves</taxon>
        <taxon>Neognathae</taxon>
        <taxon>Neoaves</taxon>
        <taxon>Telluraves</taxon>
        <taxon>Australaves</taxon>
        <taxon>Passeriformes</taxon>
        <taxon>Sylvioidea</taxon>
        <taxon>Sylviidae</taxon>
        <taxon>Sinosuthora</taxon>
    </lineage>
</organism>
<dbReference type="AlphaFoldDB" id="A0A7K4UJJ7"/>
<evidence type="ECO:0000256" key="4">
    <source>
        <dbReference type="ARBA" id="ARBA00023157"/>
    </source>
</evidence>
<dbReference type="OrthoDB" id="8889685at2759"/>
<name>A0A7K4UJJ7_9SYLV</name>
<dbReference type="PANTHER" id="PTHR11480">
    <property type="entry name" value="SAPOSIN-RELATED"/>
    <property type="match status" value="1"/>
</dbReference>
<dbReference type="SUPFAM" id="SSF47862">
    <property type="entry name" value="Saposin"/>
    <property type="match status" value="1"/>
</dbReference>
<dbReference type="EMBL" id="VXBN01013521">
    <property type="protein sequence ID" value="NWR09658.1"/>
    <property type="molecule type" value="Genomic_DNA"/>
</dbReference>
<keyword evidence="3" id="KW-0732">Signal</keyword>
<evidence type="ECO:0000313" key="8">
    <source>
        <dbReference type="EMBL" id="NWR09658.1"/>
    </source>
</evidence>
<dbReference type="PROSITE" id="PS50015">
    <property type="entry name" value="SAP_B"/>
    <property type="match status" value="1"/>
</dbReference>
<evidence type="ECO:0000256" key="5">
    <source>
        <dbReference type="ARBA" id="ARBA00023180"/>
    </source>
</evidence>
<reference evidence="8 9" key="1">
    <citation type="submission" date="2019-09" db="EMBL/GenBank/DDBJ databases">
        <title>Bird 10,000 Genomes (B10K) Project - Family phase.</title>
        <authorList>
            <person name="Zhang G."/>
        </authorList>
    </citation>
    <scope>NUCLEOTIDE SEQUENCE [LARGE SCALE GENOMIC DNA]</scope>
    <source>
        <strain evidence="8">B10K-DU-002-08</strain>
        <tissue evidence="8">Muscle</tissue>
    </source>
</reference>
<dbReference type="InterPro" id="IPR003119">
    <property type="entry name" value="SAP_A"/>
</dbReference>
<dbReference type="GO" id="GO:0007193">
    <property type="term" value="P:adenylate cyclase-inhibiting G protein-coupled receptor signaling pathway"/>
    <property type="evidence" value="ECO:0007669"/>
    <property type="project" value="TreeGrafter"/>
</dbReference>
<dbReference type="GO" id="GO:0019216">
    <property type="term" value="P:regulation of lipid metabolic process"/>
    <property type="evidence" value="ECO:0007669"/>
    <property type="project" value="TreeGrafter"/>
</dbReference>
<evidence type="ECO:0000256" key="2">
    <source>
        <dbReference type="ARBA" id="ARBA00022525"/>
    </source>
</evidence>
<dbReference type="InterPro" id="IPR011001">
    <property type="entry name" value="Saposin-like"/>
</dbReference>
<comment type="caution">
    <text evidence="8">The sequence shown here is derived from an EMBL/GenBank/DDBJ whole genome shotgun (WGS) entry which is preliminary data.</text>
</comment>
<dbReference type="InterPro" id="IPR008139">
    <property type="entry name" value="SaposinB_dom"/>
</dbReference>
<accession>A0A7K4UJJ7</accession>
<comment type="subcellular location">
    <subcellularLocation>
        <location evidence="1">Secreted</location>
    </subcellularLocation>
</comment>
<evidence type="ECO:0000313" key="9">
    <source>
        <dbReference type="Proteomes" id="UP000580691"/>
    </source>
</evidence>
<evidence type="ECO:0000259" key="7">
    <source>
        <dbReference type="PROSITE" id="PS51110"/>
    </source>
</evidence>
<keyword evidence="5" id="KW-0325">Glycoprotein</keyword>
<dbReference type="InterPro" id="IPR051428">
    <property type="entry name" value="Sphingo_Act-Surfact_Prot"/>
</dbReference>
<feature type="domain" description="Saposin A-type" evidence="7">
    <location>
        <begin position="12"/>
        <end position="52"/>
    </location>
</feature>
<dbReference type="GO" id="GO:0005576">
    <property type="term" value="C:extracellular region"/>
    <property type="evidence" value="ECO:0007669"/>
    <property type="project" value="UniProtKB-SubCell"/>
</dbReference>
<dbReference type="Gene3D" id="1.10.225.10">
    <property type="entry name" value="Saposin-like"/>
    <property type="match status" value="1"/>
</dbReference>
<keyword evidence="9" id="KW-1185">Reference proteome</keyword>